<evidence type="ECO:0000313" key="5">
    <source>
        <dbReference type="EMBL" id="KAL3361816.1"/>
    </source>
</evidence>
<feature type="domain" description="RRM" evidence="4">
    <location>
        <begin position="311"/>
        <end position="405"/>
    </location>
</feature>
<comment type="caution">
    <text evidence="5">The sequence shown here is derived from an EMBL/GenBank/DDBJ whole genome shotgun (WGS) entry which is preliminary data.</text>
</comment>
<dbReference type="InterPro" id="IPR050886">
    <property type="entry name" value="RNA-binding_reg"/>
</dbReference>
<feature type="region of interest" description="Disordered" evidence="3">
    <location>
        <begin position="73"/>
        <end position="94"/>
    </location>
</feature>
<feature type="compositionally biased region" description="Polar residues" evidence="3">
    <location>
        <begin position="533"/>
        <end position="547"/>
    </location>
</feature>
<dbReference type="AlphaFoldDB" id="A0ABD2U0E2"/>
<dbReference type="SUPFAM" id="SSF54928">
    <property type="entry name" value="RNA-binding domain, RBD"/>
    <property type="match status" value="2"/>
</dbReference>
<name>A0ABD2U0E2_9SOLN</name>
<dbReference type="PROSITE" id="PS50102">
    <property type="entry name" value="RRM"/>
    <property type="match status" value="2"/>
</dbReference>
<dbReference type="CDD" id="cd12395">
    <property type="entry name" value="RRM2_RBM34"/>
    <property type="match status" value="1"/>
</dbReference>
<dbReference type="InterPro" id="IPR035979">
    <property type="entry name" value="RBD_domain_sf"/>
</dbReference>
<dbReference type="GO" id="GO:0003723">
    <property type="term" value="F:RNA binding"/>
    <property type="evidence" value="ECO:0007669"/>
    <property type="project" value="UniProtKB-UniRule"/>
</dbReference>
<accession>A0ABD2U0E2</accession>
<organism evidence="5 6">
    <name type="scientific">Solanum stoloniferum</name>
    <dbReference type="NCBI Taxonomy" id="62892"/>
    <lineage>
        <taxon>Eukaryota</taxon>
        <taxon>Viridiplantae</taxon>
        <taxon>Streptophyta</taxon>
        <taxon>Embryophyta</taxon>
        <taxon>Tracheophyta</taxon>
        <taxon>Spermatophyta</taxon>
        <taxon>Magnoliopsida</taxon>
        <taxon>eudicotyledons</taxon>
        <taxon>Gunneridae</taxon>
        <taxon>Pentapetalae</taxon>
        <taxon>asterids</taxon>
        <taxon>lamiids</taxon>
        <taxon>Solanales</taxon>
        <taxon>Solanaceae</taxon>
        <taxon>Solanoideae</taxon>
        <taxon>Solaneae</taxon>
        <taxon>Solanum</taxon>
    </lineage>
</organism>
<evidence type="ECO:0000256" key="3">
    <source>
        <dbReference type="SAM" id="MobiDB-lite"/>
    </source>
</evidence>
<dbReference type="InterPro" id="IPR012677">
    <property type="entry name" value="Nucleotide-bd_a/b_plait_sf"/>
</dbReference>
<dbReference type="InterPro" id="IPR034221">
    <property type="entry name" value="RBM34_RRM2"/>
</dbReference>
<reference evidence="5 6" key="1">
    <citation type="submission" date="2024-05" db="EMBL/GenBank/DDBJ databases">
        <title>De novo assembly of an allotetraploid wild potato.</title>
        <authorList>
            <person name="Hosaka A.J."/>
        </authorList>
    </citation>
    <scope>NUCLEOTIDE SEQUENCE [LARGE SCALE GENOMIC DNA]</scope>
    <source>
        <tissue evidence="5">Young leaves</tissue>
    </source>
</reference>
<evidence type="ECO:0000313" key="6">
    <source>
        <dbReference type="Proteomes" id="UP001627284"/>
    </source>
</evidence>
<feature type="domain" description="RRM" evidence="4">
    <location>
        <begin position="422"/>
        <end position="503"/>
    </location>
</feature>
<dbReference type="EMBL" id="JBJKTR010000008">
    <property type="protein sequence ID" value="KAL3361816.1"/>
    <property type="molecule type" value="Genomic_DNA"/>
</dbReference>
<dbReference type="SMART" id="SM00360">
    <property type="entry name" value="RRM"/>
    <property type="match status" value="2"/>
</dbReference>
<evidence type="ECO:0000256" key="2">
    <source>
        <dbReference type="PROSITE-ProRule" id="PRU00176"/>
    </source>
</evidence>
<dbReference type="InterPro" id="IPR000504">
    <property type="entry name" value="RRM_dom"/>
</dbReference>
<dbReference type="Pfam" id="PF00076">
    <property type="entry name" value="RRM_1"/>
    <property type="match status" value="2"/>
</dbReference>
<evidence type="ECO:0000259" key="4">
    <source>
        <dbReference type="PROSITE" id="PS50102"/>
    </source>
</evidence>
<proteinExistence type="predicted"/>
<dbReference type="Gene3D" id="3.30.70.330">
    <property type="match status" value="2"/>
</dbReference>
<gene>
    <name evidence="5" type="ORF">AABB24_014603</name>
</gene>
<feature type="region of interest" description="Disordered" evidence="3">
    <location>
        <begin position="495"/>
        <end position="633"/>
    </location>
</feature>
<dbReference type="PANTHER" id="PTHR48024:SF55">
    <property type="entry name" value="RRM DOMAIN-CONTAINING PROTEIN"/>
    <property type="match status" value="1"/>
</dbReference>
<feature type="region of interest" description="Disordered" evidence="3">
    <location>
        <begin position="111"/>
        <end position="208"/>
    </location>
</feature>
<feature type="compositionally biased region" description="Polar residues" evidence="3">
    <location>
        <begin position="82"/>
        <end position="93"/>
    </location>
</feature>
<keyword evidence="1 2" id="KW-0694">RNA-binding</keyword>
<feature type="non-terminal residue" evidence="5">
    <location>
        <position position="1"/>
    </location>
</feature>
<feature type="compositionally biased region" description="Polar residues" evidence="3">
    <location>
        <begin position="556"/>
        <end position="565"/>
    </location>
</feature>
<evidence type="ECO:0000256" key="1">
    <source>
        <dbReference type="ARBA" id="ARBA00022884"/>
    </source>
</evidence>
<keyword evidence="6" id="KW-1185">Reference proteome</keyword>
<dbReference type="Proteomes" id="UP001627284">
    <property type="component" value="Unassembled WGS sequence"/>
</dbReference>
<dbReference type="PANTHER" id="PTHR48024">
    <property type="entry name" value="GEO13361P1-RELATED"/>
    <property type="match status" value="1"/>
</dbReference>
<dbReference type="CDD" id="cd12394">
    <property type="entry name" value="RRM1_RBM34"/>
    <property type="match status" value="1"/>
</dbReference>
<feature type="compositionally biased region" description="Polar residues" evidence="3">
    <location>
        <begin position="139"/>
        <end position="153"/>
    </location>
</feature>
<sequence>TKAEGERNILNNIKTRVHVYLKLSKIKCHFFFFLQNPISFFFFLPPPNSPLLRFSIQEIFAFFSVCNSMAKKSKDKQKQQQPNNETSNSSDIFNTLFGATPADSNIASLFSDENPFKRKPNDNPTATQEPKLGVVEVSIENQTDGVTGNNDSGTAEPKKRKKKDKKVNLDSGSVAEEGNEEEGGKSKRVALSGVEESNGVVSDSGRKKKDKKVILGLESVGEGVKESNDGISDSGNIGKLGLELKKDKKKKRKRDEIEAEYEAKRYGVVPMEVVEKGIGEMVVGEKRKKMDNPEDMMVSNEGFDDESKLLRTIFVGNLPLKIKKKALLKEFGSFGEIESVRIRSIPVADSATPRKAAIIKQKLNDNADSVNAYVVFKSEESAQASLAHNMAVVGERHIRVDRACPPRKKMKGDNSSLYDNKRTVFVGNLPFDVKDEEIYQLFSGMKEFGSSIEAVRVIRDPNTLLGKGIAYVLFKTREAANTISRKRNLKLRDRELRVSHSKADSTPSKRKSLSTEDRFRSPAKKFAADSARPGSSSFKATTKSDMSYQGVKASKSGVQKKTQSRMSDRGNLKPKAQLSTKPKERISKRPSVAARKAKELKAAASGSKQMGTKRKLDNRTPDTAGRKKKFRKS</sequence>
<protein>
    <recommendedName>
        <fullName evidence="4">RRM domain-containing protein</fullName>
    </recommendedName>
</protein>